<keyword evidence="14" id="KW-1185">Reference proteome</keyword>
<comment type="subcellular location">
    <subcellularLocation>
        <location evidence="1 11">Cell membrane</location>
        <topology evidence="1 11">Multi-pass membrane protein</topology>
    </subcellularLocation>
</comment>
<evidence type="ECO:0000313" key="13">
    <source>
        <dbReference type="EMBL" id="KAJ1138295.1"/>
    </source>
</evidence>
<dbReference type="GO" id="GO:0019236">
    <property type="term" value="P:response to pheromone"/>
    <property type="evidence" value="ECO:0007669"/>
    <property type="project" value="UniProtKB-KW"/>
</dbReference>
<reference evidence="13" key="1">
    <citation type="journal article" date="2022" name="bioRxiv">
        <title>Sequencing and chromosome-scale assembly of the giantPleurodeles waltlgenome.</title>
        <authorList>
            <person name="Brown T."/>
            <person name="Elewa A."/>
            <person name="Iarovenko S."/>
            <person name="Subramanian E."/>
            <person name="Araus A.J."/>
            <person name="Petzold A."/>
            <person name="Susuki M."/>
            <person name="Suzuki K.-i.T."/>
            <person name="Hayashi T."/>
            <person name="Toyoda A."/>
            <person name="Oliveira C."/>
            <person name="Osipova E."/>
            <person name="Leigh N.D."/>
            <person name="Simon A."/>
            <person name="Yun M.H."/>
        </authorList>
    </citation>
    <scope>NUCLEOTIDE SEQUENCE</scope>
    <source>
        <strain evidence="13">20211129_DDA</strain>
        <tissue evidence="13">Liver</tissue>
    </source>
</reference>
<feature type="domain" description="G-protein coupled receptors family 1 profile" evidence="12">
    <location>
        <begin position="1"/>
        <end position="247"/>
    </location>
</feature>
<dbReference type="Proteomes" id="UP001066276">
    <property type="component" value="Chromosome 6"/>
</dbReference>
<keyword evidence="3 11" id="KW-1003">Cell membrane</keyword>
<keyword evidence="8 11" id="KW-0472">Membrane</keyword>
<evidence type="ECO:0000256" key="2">
    <source>
        <dbReference type="ARBA" id="ARBA00010663"/>
    </source>
</evidence>
<keyword evidence="5 11" id="KW-0812">Transmembrane</keyword>
<evidence type="ECO:0000256" key="10">
    <source>
        <dbReference type="ARBA" id="ARBA00023224"/>
    </source>
</evidence>
<evidence type="ECO:0000313" key="14">
    <source>
        <dbReference type="Proteomes" id="UP001066276"/>
    </source>
</evidence>
<comment type="similarity">
    <text evidence="2 11">Belongs to the G-protein coupled receptor 1 family.</text>
</comment>
<keyword evidence="4 11" id="KW-0589">Pheromone response</keyword>
<keyword evidence="9 11" id="KW-0675">Receptor</keyword>
<accession>A0AAV7QGK5</accession>
<evidence type="ECO:0000256" key="9">
    <source>
        <dbReference type="ARBA" id="ARBA00023170"/>
    </source>
</evidence>
<dbReference type="PROSITE" id="PS50262">
    <property type="entry name" value="G_PROTEIN_RECEP_F1_2"/>
    <property type="match status" value="1"/>
</dbReference>
<dbReference type="InterPro" id="IPR004072">
    <property type="entry name" value="Vmron_rcpt_1"/>
</dbReference>
<sequence length="273" mass="31133">MKAEVILSHLAGANLLICLTQGVPYCLYAVGLRGLFTDVMCKILIFIFRAARGFAIMFTCLLSCFQCITIAQNTERWLRMKSFMQKYMTLLLVAIYVLIMINCTNLPMFTVGARNLTNLKYTFNLGYCLIIYPDQLTTQGVGFGMFSRDLLFVITMTAASGYILLLLHRHRKQVSTIRASQQNTERNAETQASQTVVTLVIVYTTLFGLDCLIWCYQLVMTTEVHPLVSNVRYYLNMCYSSAVPIVIVVFNRKVRNRLRCAAITHDKYLKQLS</sequence>
<name>A0AAV7QGK5_PLEWA</name>
<feature type="transmembrane region" description="Helical" evidence="11">
    <location>
        <begin position="196"/>
        <end position="219"/>
    </location>
</feature>
<dbReference type="EMBL" id="JANPWB010000010">
    <property type="protein sequence ID" value="KAJ1138295.1"/>
    <property type="molecule type" value="Genomic_DNA"/>
</dbReference>
<evidence type="ECO:0000256" key="4">
    <source>
        <dbReference type="ARBA" id="ARBA00022507"/>
    </source>
</evidence>
<dbReference type="AlphaFoldDB" id="A0AAV7QGK5"/>
<dbReference type="PANTHER" id="PTHR24062">
    <property type="entry name" value="VOMERONASAL TYPE-1 RECEPTOR"/>
    <property type="match status" value="1"/>
</dbReference>
<dbReference type="Gene3D" id="1.20.1070.10">
    <property type="entry name" value="Rhodopsin 7-helix transmembrane proteins"/>
    <property type="match status" value="1"/>
</dbReference>
<feature type="transmembrane region" description="Helical" evidence="11">
    <location>
        <begin position="150"/>
        <end position="168"/>
    </location>
</feature>
<dbReference type="GO" id="GO:0005886">
    <property type="term" value="C:plasma membrane"/>
    <property type="evidence" value="ECO:0007669"/>
    <property type="project" value="UniProtKB-SubCell"/>
</dbReference>
<keyword evidence="6 11" id="KW-1133">Transmembrane helix</keyword>
<dbReference type="Pfam" id="PF03402">
    <property type="entry name" value="V1R"/>
    <property type="match status" value="1"/>
</dbReference>
<dbReference type="SUPFAM" id="SSF81321">
    <property type="entry name" value="Family A G protein-coupled receptor-like"/>
    <property type="match status" value="1"/>
</dbReference>
<evidence type="ECO:0000256" key="11">
    <source>
        <dbReference type="RuleBase" id="RU364061"/>
    </source>
</evidence>
<evidence type="ECO:0000256" key="6">
    <source>
        <dbReference type="ARBA" id="ARBA00022989"/>
    </source>
</evidence>
<dbReference type="InterPro" id="IPR017452">
    <property type="entry name" value="GPCR_Rhodpsn_7TM"/>
</dbReference>
<comment type="caution">
    <text evidence="13">The sequence shown here is derived from an EMBL/GenBank/DDBJ whole genome shotgun (WGS) entry which is preliminary data.</text>
</comment>
<gene>
    <name evidence="13" type="ORF">NDU88_004685</name>
</gene>
<evidence type="ECO:0000259" key="12">
    <source>
        <dbReference type="PROSITE" id="PS50262"/>
    </source>
</evidence>
<protein>
    <recommendedName>
        <fullName evidence="11">Vomeronasal type-1 receptor</fullName>
    </recommendedName>
</protein>
<feature type="transmembrane region" description="Helical" evidence="11">
    <location>
        <begin position="46"/>
        <end position="68"/>
    </location>
</feature>
<evidence type="ECO:0000256" key="5">
    <source>
        <dbReference type="ARBA" id="ARBA00022692"/>
    </source>
</evidence>
<keyword evidence="7 11" id="KW-0297">G-protein coupled receptor</keyword>
<evidence type="ECO:0000256" key="3">
    <source>
        <dbReference type="ARBA" id="ARBA00022475"/>
    </source>
</evidence>
<organism evidence="13 14">
    <name type="scientific">Pleurodeles waltl</name>
    <name type="common">Iberian ribbed newt</name>
    <dbReference type="NCBI Taxonomy" id="8319"/>
    <lineage>
        <taxon>Eukaryota</taxon>
        <taxon>Metazoa</taxon>
        <taxon>Chordata</taxon>
        <taxon>Craniata</taxon>
        <taxon>Vertebrata</taxon>
        <taxon>Euteleostomi</taxon>
        <taxon>Amphibia</taxon>
        <taxon>Batrachia</taxon>
        <taxon>Caudata</taxon>
        <taxon>Salamandroidea</taxon>
        <taxon>Salamandridae</taxon>
        <taxon>Pleurodelinae</taxon>
        <taxon>Pleurodeles</taxon>
    </lineage>
</organism>
<evidence type="ECO:0000256" key="8">
    <source>
        <dbReference type="ARBA" id="ARBA00023136"/>
    </source>
</evidence>
<dbReference type="GO" id="GO:0016503">
    <property type="term" value="F:pheromone receptor activity"/>
    <property type="evidence" value="ECO:0007669"/>
    <property type="project" value="InterPro"/>
</dbReference>
<proteinExistence type="inferred from homology"/>
<keyword evidence="10 11" id="KW-0807">Transducer</keyword>
<feature type="transmembrane region" description="Helical" evidence="11">
    <location>
        <begin position="89"/>
        <end position="109"/>
    </location>
</feature>
<evidence type="ECO:0000256" key="7">
    <source>
        <dbReference type="ARBA" id="ARBA00023040"/>
    </source>
</evidence>
<feature type="transmembrane region" description="Helical" evidence="11">
    <location>
        <begin position="231"/>
        <end position="250"/>
    </location>
</feature>
<evidence type="ECO:0000256" key="1">
    <source>
        <dbReference type="ARBA" id="ARBA00004651"/>
    </source>
</evidence>